<dbReference type="OrthoDB" id="7560678at2"/>
<evidence type="ECO:0000259" key="2">
    <source>
        <dbReference type="Pfam" id="PF13439"/>
    </source>
</evidence>
<organism evidence="3 4">
    <name type="scientific">Sphingobacterium olei</name>
    <dbReference type="NCBI Taxonomy" id="2571155"/>
    <lineage>
        <taxon>Bacteria</taxon>
        <taxon>Pseudomonadati</taxon>
        <taxon>Bacteroidota</taxon>
        <taxon>Sphingobacteriia</taxon>
        <taxon>Sphingobacteriales</taxon>
        <taxon>Sphingobacteriaceae</taxon>
        <taxon>Sphingobacterium</taxon>
    </lineage>
</organism>
<dbReference type="InterPro" id="IPR050194">
    <property type="entry name" value="Glycosyltransferase_grp1"/>
</dbReference>
<dbReference type="InterPro" id="IPR001296">
    <property type="entry name" value="Glyco_trans_1"/>
</dbReference>
<evidence type="ECO:0000313" key="4">
    <source>
        <dbReference type="Proteomes" id="UP000306808"/>
    </source>
</evidence>
<dbReference type="Pfam" id="PF13439">
    <property type="entry name" value="Glyco_transf_4"/>
    <property type="match status" value="1"/>
</dbReference>
<dbReference type="CDD" id="cd03811">
    <property type="entry name" value="GT4_GT28_WabH-like"/>
    <property type="match status" value="1"/>
</dbReference>
<evidence type="ECO:0000259" key="1">
    <source>
        <dbReference type="Pfam" id="PF00534"/>
    </source>
</evidence>
<dbReference type="GO" id="GO:0016757">
    <property type="term" value="F:glycosyltransferase activity"/>
    <property type="evidence" value="ECO:0007669"/>
    <property type="project" value="InterPro"/>
</dbReference>
<keyword evidence="4" id="KW-1185">Reference proteome</keyword>
<dbReference type="PANTHER" id="PTHR45947:SF3">
    <property type="entry name" value="SULFOQUINOVOSYL TRANSFERASE SQD2"/>
    <property type="match status" value="1"/>
</dbReference>
<dbReference type="Pfam" id="PF00534">
    <property type="entry name" value="Glycos_transf_1"/>
    <property type="match status" value="1"/>
</dbReference>
<gene>
    <name evidence="3" type="ORF">FAZ15_13395</name>
</gene>
<sequence length="367" mass="42068">MKIVEIIHALNPGGAERLLVDLSNRFVQDEDTEVFVIALKNRDPRNENFYVGELSRKIHFIPMGFGDGVNLSYPLKIYKVLQKIKPDVVHIHCVFKYLILPIIMKRNCKYVITLHNKAEEGFPGFQKHVLYFLLRKKLINIVTISDTNQESLRNYLNQNNDVLIYNGRKQPEKTASYPDIEKFFLQIRTTSKTIILLAIAKCSVQKNLGLLISSINALNNEKELNLDFKLLILGDGYHDSELGLELLTFASDSIIFLGPKNNVADYFYLCDAFCLSSLFEGMPITLIEALACECITISTPVSGIIDIIHDGKTGFISPDFSEENYKKTLLCFIEKRREVNKSELKEMFLKYYSIDKCAEAYYRLFVS</sequence>
<evidence type="ECO:0000313" key="3">
    <source>
        <dbReference type="EMBL" id="TJZ59885.1"/>
    </source>
</evidence>
<dbReference type="AlphaFoldDB" id="A0A4U0NYJ2"/>
<proteinExistence type="predicted"/>
<accession>A0A4U0NYJ2</accession>
<dbReference type="Proteomes" id="UP000306808">
    <property type="component" value="Unassembled WGS sequence"/>
</dbReference>
<feature type="domain" description="Glycosyl transferase family 1" evidence="1">
    <location>
        <begin position="182"/>
        <end position="336"/>
    </location>
</feature>
<feature type="domain" description="Glycosyltransferase subfamily 4-like N-terminal" evidence="2">
    <location>
        <begin position="12"/>
        <end position="167"/>
    </location>
</feature>
<protein>
    <submittedName>
        <fullName evidence="3">Glycosyltransferase</fullName>
    </submittedName>
</protein>
<dbReference type="EMBL" id="SUME01000005">
    <property type="protein sequence ID" value="TJZ59885.1"/>
    <property type="molecule type" value="Genomic_DNA"/>
</dbReference>
<reference evidence="3 4" key="1">
    <citation type="submission" date="2019-04" db="EMBL/GenBank/DDBJ databases">
        <title>Sphingobacterium olei sp. nov., isolated from oil-contaminated soil.</title>
        <authorList>
            <person name="Liu B."/>
        </authorList>
    </citation>
    <scope>NUCLEOTIDE SEQUENCE [LARGE SCALE GENOMIC DNA]</scope>
    <source>
        <strain evidence="3 4">HAL-9</strain>
    </source>
</reference>
<dbReference type="Gene3D" id="3.40.50.2000">
    <property type="entry name" value="Glycogen Phosphorylase B"/>
    <property type="match status" value="2"/>
</dbReference>
<keyword evidence="3" id="KW-0808">Transferase</keyword>
<dbReference type="SUPFAM" id="SSF53756">
    <property type="entry name" value="UDP-Glycosyltransferase/glycogen phosphorylase"/>
    <property type="match status" value="1"/>
</dbReference>
<dbReference type="InterPro" id="IPR028098">
    <property type="entry name" value="Glyco_trans_4-like_N"/>
</dbReference>
<comment type="caution">
    <text evidence="3">The sequence shown here is derived from an EMBL/GenBank/DDBJ whole genome shotgun (WGS) entry which is preliminary data.</text>
</comment>
<dbReference type="PANTHER" id="PTHR45947">
    <property type="entry name" value="SULFOQUINOVOSYL TRANSFERASE SQD2"/>
    <property type="match status" value="1"/>
</dbReference>
<dbReference type="RefSeq" id="WP_136901826.1">
    <property type="nucleotide sequence ID" value="NZ_SUME01000005.1"/>
</dbReference>
<name>A0A4U0NYJ2_9SPHI</name>